<evidence type="ECO:0000313" key="3">
    <source>
        <dbReference type="Proteomes" id="UP001177023"/>
    </source>
</evidence>
<keyword evidence="1" id="KW-1133">Transmembrane helix</keyword>
<dbReference type="GO" id="GO:0016020">
    <property type="term" value="C:membrane"/>
    <property type="evidence" value="ECO:0007669"/>
    <property type="project" value="InterPro"/>
</dbReference>
<sequence>MFIIIWPVFLLNILCTFGMFVDKTGDCLNKMILGLTTLMAMAVELEIVAEEMPKTQHMPLLARFVINSIYIIATASVTVLFLPTIRRARKSVPHLTTRRLIQPNLLLLIIFETLNAVNFFYLLSFKKKHEWK</sequence>
<dbReference type="InterPro" id="IPR038050">
    <property type="entry name" value="Neuro_actylchol_rec"/>
</dbReference>
<keyword evidence="3" id="KW-1185">Reference proteome</keyword>
<feature type="transmembrane region" description="Helical" evidence="1">
    <location>
        <begin position="105"/>
        <end position="123"/>
    </location>
</feature>
<protein>
    <submittedName>
        <fullName evidence="2">Uncharacterized protein</fullName>
    </submittedName>
</protein>
<name>A0AA36GFY4_9BILA</name>
<feature type="transmembrane region" description="Helical" evidence="1">
    <location>
        <begin position="61"/>
        <end position="85"/>
    </location>
</feature>
<keyword evidence="1" id="KW-0472">Membrane</keyword>
<gene>
    <name evidence="2" type="ORF">MSPICULIGERA_LOCUS24802</name>
</gene>
<dbReference type="Proteomes" id="UP001177023">
    <property type="component" value="Unassembled WGS sequence"/>
</dbReference>
<dbReference type="InterPro" id="IPR036719">
    <property type="entry name" value="Neuro-gated_channel_TM_sf"/>
</dbReference>
<proteinExistence type="predicted"/>
<feature type="non-terminal residue" evidence="2">
    <location>
        <position position="132"/>
    </location>
</feature>
<dbReference type="Gene3D" id="1.20.58.390">
    <property type="entry name" value="Neurotransmitter-gated ion-channel transmembrane domain"/>
    <property type="match status" value="1"/>
</dbReference>
<dbReference type="SUPFAM" id="SSF90112">
    <property type="entry name" value="Neurotransmitter-gated ion-channel transmembrane pore"/>
    <property type="match status" value="1"/>
</dbReference>
<keyword evidence="1" id="KW-0812">Transmembrane</keyword>
<dbReference type="GO" id="GO:0006811">
    <property type="term" value="P:monoatomic ion transport"/>
    <property type="evidence" value="ECO:0007669"/>
    <property type="project" value="InterPro"/>
</dbReference>
<evidence type="ECO:0000313" key="2">
    <source>
        <dbReference type="EMBL" id="CAJ0586818.1"/>
    </source>
</evidence>
<reference evidence="2" key="1">
    <citation type="submission" date="2023-06" db="EMBL/GenBank/DDBJ databases">
        <authorList>
            <person name="Delattre M."/>
        </authorList>
    </citation>
    <scope>NUCLEOTIDE SEQUENCE</scope>
    <source>
        <strain evidence="2">AF72</strain>
    </source>
</reference>
<accession>A0AA36GFY4</accession>
<comment type="caution">
    <text evidence="2">The sequence shown here is derived from an EMBL/GenBank/DDBJ whole genome shotgun (WGS) entry which is preliminary data.</text>
</comment>
<dbReference type="EMBL" id="CATQJA010002709">
    <property type="protein sequence ID" value="CAJ0586818.1"/>
    <property type="molecule type" value="Genomic_DNA"/>
</dbReference>
<organism evidence="2 3">
    <name type="scientific">Mesorhabditis spiculigera</name>
    <dbReference type="NCBI Taxonomy" id="96644"/>
    <lineage>
        <taxon>Eukaryota</taxon>
        <taxon>Metazoa</taxon>
        <taxon>Ecdysozoa</taxon>
        <taxon>Nematoda</taxon>
        <taxon>Chromadorea</taxon>
        <taxon>Rhabditida</taxon>
        <taxon>Rhabditina</taxon>
        <taxon>Rhabditomorpha</taxon>
        <taxon>Rhabditoidea</taxon>
        <taxon>Rhabditidae</taxon>
        <taxon>Mesorhabditinae</taxon>
        <taxon>Mesorhabditis</taxon>
    </lineage>
</organism>
<evidence type="ECO:0000256" key="1">
    <source>
        <dbReference type="SAM" id="Phobius"/>
    </source>
</evidence>
<dbReference type="AlphaFoldDB" id="A0AA36GFY4"/>